<dbReference type="EMBL" id="FMCS01000004">
    <property type="protein sequence ID" value="SCE97475.1"/>
    <property type="molecule type" value="Genomic_DNA"/>
</dbReference>
<feature type="transmembrane region" description="Helical" evidence="2">
    <location>
        <begin position="39"/>
        <end position="61"/>
    </location>
</feature>
<keyword evidence="4" id="KW-1185">Reference proteome</keyword>
<organism evidence="3 4">
    <name type="scientific">Micromonospora chaiyaphumensis</name>
    <dbReference type="NCBI Taxonomy" id="307119"/>
    <lineage>
        <taxon>Bacteria</taxon>
        <taxon>Bacillati</taxon>
        <taxon>Actinomycetota</taxon>
        <taxon>Actinomycetes</taxon>
        <taxon>Micromonosporales</taxon>
        <taxon>Micromonosporaceae</taxon>
        <taxon>Micromonospora</taxon>
    </lineage>
</organism>
<evidence type="ECO:0000256" key="1">
    <source>
        <dbReference type="SAM" id="MobiDB-lite"/>
    </source>
</evidence>
<feature type="region of interest" description="Disordered" evidence="1">
    <location>
        <begin position="62"/>
        <end position="122"/>
    </location>
</feature>
<feature type="compositionally biased region" description="Low complexity" evidence="1">
    <location>
        <begin position="107"/>
        <end position="120"/>
    </location>
</feature>
<protein>
    <recommendedName>
        <fullName evidence="5">PknH-like extracellular domain-containing protein</fullName>
    </recommendedName>
</protein>
<gene>
    <name evidence="3" type="ORF">GA0070214_104148</name>
</gene>
<keyword evidence="2" id="KW-1133">Transmembrane helix</keyword>
<dbReference type="RefSeq" id="WP_091262396.1">
    <property type="nucleotide sequence ID" value="NZ_FMCS01000004.1"/>
</dbReference>
<evidence type="ECO:0000313" key="3">
    <source>
        <dbReference type="EMBL" id="SCE97475.1"/>
    </source>
</evidence>
<feature type="compositionally biased region" description="Pro residues" evidence="1">
    <location>
        <begin position="79"/>
        <end position="106"/>
    </location>
</feature>
<keyword evidence="2" id="KW-0812">Transmembrane</keyword>
<sequence>MSRDLNRLYRALAADTDERVLPAPDRVRRRADRRARRRAALGALTVAVLVAGTAAGTRLVLAAGPDTDPQPATTTGSPSPSPTATPPAPLPSPTTPPPAARTPDAPPTTSARPPAATPRSIPDRAFFTLAPANDTGIGEASVPGPVLPALCGATPGESGMVTRRARSLAFKLADTPQGYVPDGSYRNSITVYRPGRADDVLADLRQAVRDCPTQPGLDGGEGLTSTQRLLPDTGYGDESVLFESRRPAMDHEGGPAVGEVVRLVRAIRIGNVVTVLWEQGWEGTSSPRSQVDKDSRRAVQAIRDWLR</sequence>
<dbReference type="Proteomes" id="UP000199629">
    <property type="component" value="Unassembled WGS sequence"/>
</dbReference>
<name>A0A1C4WMM8_9ACTN</name>
<feature type="compositionally biased region" description="Low complexity" evidence="1">
    <location>
        <begin position="69"/>
        <end position="78"/>
    </location>
</feature>
<proteinExistence type="predicted"/>
<reference evidence="4" key="1">
    <citation type="submission" date="2016-06" db="EMBL/GenBank/DDBJ databases">
        <authorList>
            <person name="Varghese N."/>
            <person name="Submissions Spin"/>
        </authorList>
    </citation>
    <scope>NUCLEOTIDE SEQUENCE [LARGE SCALE GENOMIC DNA]</scope>
    <source>
        <strain evidence="4">DSM 45246</strain>
    </source>
</reference>
<evidence type="ECO:0000313" key="4">
    <source>
        <dbReference type="Proteomes" id="UP000199629"/>
    </source>
</evidence>
<accession>A0A1C4WMM8</accession>
<evidence type="ECO:0000256" key="2">
    <source>
        <dbReference type="SAM" id="Phobius"/>
    </source>
</evidence>
<dbReference type="AlphaFoldDB" id="A0A1C4WMM8"/>
<keyword evidence="2" id="KW-0472">Membrane</keyword>
<evidence type="ECO:0008006" key="5">
    <source>
        <dbReference type="Google" id="ProtNLM"/>
    </source>
</evidence>